<proteinExistence type="predicted"/>
<evidence type="ECO:0000256" key="1">
    <source>
        <dbReference type="SAM" id="Coils"/>
    </source>
</evidence>
<dbReference type="EMBL" id="BK014807">
    <property type="protein sequence ID" value="DAD76704.1"/>
    <property type="molecule type" value="Genomic_DNA"/>
</dbReference>
<feature type="compositionally biased region" description="Gly residues" evidence="2">
    <location>
        <begin position="249"/>
        <end position="261"/>
    </location>
</feature>
<protein>
    <submittedName>
        <fullName evidence="3">Intron-binding protein aquarius N-terminus</fullName>
    </submittedName>
</protein>
<feature type="region of interest" description="Disordered" evidence="2">
    <location>
        <begin position="249"/>
        <end position="270"/>
    </location>
</feature>
<feature type="coiled-coil region" evidence="1">
    <location>
        <begin position="380"/>
        <end position="484"/>
    </location>
</feature>
<sequence length="623" mass="69084">MTIDELTVKITVAAEEAEAALDALLEKVRAFQEKTGLALQLDAGSWDSQLAETGEGFQQAGEQAEALADKLRQSTETALAHKGAFEELGGEAQKIREGFQQNEKSVQGLVRQLAELGRQREALNQLKNLSAQLKNCEKGGEGYRKTLTQIQPVLKKAGISTENLGKGMEGLDDAVTSAEKSMGSAANGIAGKLEGVIRWAEQTKQSLTISGSVNVDTSPSIQALNGLIAVAQTALALLNALGLGGGTGKSGGGGGGGGGGNKAEEAEKKAEEARKKALQADYDRIEHRRHLNEISLEEELAGLEEIRRKHQMTAEEIMAWEEKVYDLKKEIRERDADSIDQLADGVVSALEKRYEAMRDAEIERLDKSREAWEQWRDDSVAAIEDQIAALDKLADTEDEEKKSAEELRKIEKLRREVEYEQDAYNRQKLQQQLDEAVASREERLRKLELKQQKEALQEEIEKIRDQASEKIKELDGEQDAIEKAYEERLKAASLQAEAEKLLMTKSQDEIMDLLYEYVPEYDALGKSMGEKLLEGFQSKVGSITDWFRGFNDQLARMQENLAGSMNAATDRFYESRRDTASQSGQSGATMVQQTVNFYEPVESPGQVARRMEDVNDQLGWMMA</sequence>
<feature type="coiled-coil region" evidence="1">
    <location>
        <begin position="106"/>
        <end position="139"/>
    </location>
</feature>
<reference evidence="3" key="1">
    <citation type="journal article" date="2021" name="Proc. Natl. Acad. Sci. U.S.A.">
        <title>A Catalog of Tens of Thousands of Viruses from Human Metagenomes Reveals Hidden Associations with Chronic Diseases.</title>
        <authorList>
            <person name="Tisza M.J."/>
            <person name="Buck C.B."/>
        </authorList>
    </citation>
    <scope>NUCLEOTIDE SEQUENCE</scope>
    <source>
        <strain evidence="3">CtQJR51</strain>
    </source>
</reference>
<accession>A0A8S5M3I2</accession>
<evidence type="ECO:0000256" key="2">
    <source>
        <dbReference type="SAM" id="MobiDB-lite"/>
    </source>
</evidence>
<dbReference type="EMBL" id="BK014807">
    <property type="protein sequence ID" value="DAD76729.1"/>
    <property type="molecule type" value="Genomic_DNA"/>
</dbReference>
<keyword evidence="1" id="KW-0175">Coiled coil</keyword>
<evidence type="ECO:0000313" key="3">
    <source>
        <dbReference type="EMBL" id="DAD76704.1"/>
    </source>
</evidence>
<name>A0A8S5M3I2_9CAUD</name>
<organism evidence="3">
    <name type="scientific">Siphoviridae sp. ctQJR51</name>
    <dbReference type="NCBI Taxonomy" id="2826327"/>
    <lineage>
        <taxon>Viruses</taxon>
        <taxon>Duplodnaviria</taxon>
        <taxon>Heunggongvirae</taxon>
        <taxon>Uroviricota</taxon>
        <taxon>Caudoviricetes</taxon>
    </lineage>
</organism>